<proteinExistence type="predicted"/>
<comment type="caution">
    <text evidence="2">The sequence shown here is derived from an EMBL/GenBank/DDBJ whole genome shotgun (WGS) entry which is preliminary data.</text>
</comment>
<protein>
    <submittedName>
        <fullName evidence="2">Lipocalin-like domain-containing protein</fullName>
    </submittedName>
</protein>
<feature type="chain" id="PRO_5038460081" evidence="1">
    <location>
        <begin position="23"/>
        <end position="144"/>
    </location>
</feature>
<dbReference type="PROSITE" id="PS51257">
    <property type="entry name" value="PROKAR_LIPOPROTEIN"/>
    <property type="match status" value="1"/>
</dbReference>
<reference evidence="2" key="1">
    <citation type="submission" date="2020-10" db="EMBL/GenBank/DDBJ databases">
        <authorList>
            <person name="Gilroy R."/>
        </authorList>
    </citation>
    <scope>NUCLEOTIDE SEQUENCE</scope>
    <source>
        <strain evidence="2">17073</strain>
    </source>
</reference>
<gene>
    <name evidence="2" type="ORF">IAD18_08400</name>
</gene>
<keyword evidence="1" id="KW-0732">Signal</keyword>
<sequence length="144" mass="16508">MMKKIYLICMAALLLVAAGCTQNNGHIGHWFGQWKVERVVVDGVDDPSYEGNAFFCFQSKVFGVRVSYPEEFSGSMCYGRWEERDDNVLYVQFNTAESDVPSSSLHLHLQEENFFRIVSADGKRKVLETTLPDGKTCVYYLRSW</sequence>
<dbReference type="EMBL" id="DVMS01000236">
    <property type="protein sequence ID" value="HIU39669.1"/>
    <property type="molecule type" value="Genomic_DNA"/>
</dbReference>
<evidence type="ECO:0000256" key="1">
    <source>
        <dbReference type="SAM" id="SignalP"/>
    </source>
</evidence>
<evidence type="ECO:0000313" key="3">
    <source>
        <dbReference type="Proteomes" id="UP000824076"/>
    </source>
</evidence>
<reference evidence="2" key="2">
    <citation type="journal article" date="2021" name="PeerJ">
        <title>Extensive microbial diversity within the chicken gut microbiome revealed by metagenomics and culture.</title>
        <authorList>
            <person name="Gilroy R."/>
            <person name="Ravi A."/>
            <person name="Getino M."/>
            <person name="Pursley I."/>
            <person name="Horton D.L."/>
            <person name="Alikhan N.F."/>
            <person name="Baker D."/>
            <person name="Gharbi K."/>
            <person name="Hall N."/>
            <person name="Watson M."/>
            <person name="Adriaenssens E.M."/>
            <person name="Foster-Nyarko E."/>
            <person name="Jarju S."/>
            <person name="Secka A."/>
            <person name="Antonio M."/>
            <person name="Oren A."/>
            <person name="Chaudhuri R.R."/>
            <person name="La Ragione R."/>
            <person name="Hildebrand F."/>
            <person name="Pallen M.J."/>
        </authorList>
    </citation>
    <scope>NUCLEOTIDE SEQUENCE</scope>
    <source>
        <strain evidence="2">17073</strain>
    </source>
</reference>
<organism evidence="2 3">
    <name type="scientific">Candidatus Limisoma intestinavium</name>
    <dbReference type="NCBI Taxonomy" id="2840856"/>
    <lineage>
        <taxon>Bacteria</taxon>
        <taxon>Pseudomonadati</taxon>
        <taxon>Bacteroidota</taxon>
        <taxon>Bacteroidia</taxon>
        <taxon>Bacteroidales</taxon>
        <taxon>Candidatus Limisoma</taxon>
    </lineage>
</organism>
<name>A0A9D1LH80_9BACT</name>
<feature type="signal peptide" evidence="1">
    <location>
        <begin position="1"/>
        <end position="22"/>
    </location>
</feature>
<dbReference type="Gene3D" id="2.40.128.280">
    <property type="match status" value="1"/>
</dbReference>
<dbReference type="Proteomes" id="UP000824076">
    <property type="component" value="Unassembled WGS sequence"/>
</dbReference>
<evidence type="ECO:0000313" key="2">
    <source>
        <dbReference type="EMBL" id="HIU39669.1"/>
    </source>
</evidence>
<accession>A0A9D1LH80</accession>
<dbReference type="AlphaFoldDB" id="A0A9D1LH80"/>